<proteinExistence type="predicted"/>
<dbReference type="AlphaFoldDB" id="A0A8D8Z0S0"/>
<evidence type="ECO:0000256" key="1">
    <source>
        <dbReference type="SAM" id="Phobius"/>
    </source>
</evidence>
<keyword evidence="1" id="KW-0472">Membrane</keyword>
<evidence type="ECO:0000313" key="2">
    <source>
        <dbReference type="EMBL" id="CAG6738713.1"/>
    </source>
</evidence>
<keyword evidence="1" id="KW-0812">Transmembrane</keyword>
<name>A0A8D8Z0S0_9HEMI</name>
<accession>A0A8D8Z0S0</accession>
<feature type="transmembrane region" description="Helical" evidence="1">
    <location>
        <begin position="45"/>
        <end position="66"/>
    </location>
</feature>
<protein>
    <submittedName>
        <fullName evidence="2">Uncharacterized protein</fullName>
    </submittedName>
</protein>
<organism evidence="2">
    <name type="scientific">Cacopsylla melanoneura</name>
    <dbReference type="NCBI Taxonomy" id="428564"/>
    <lineage>
        <taxon>Eukaryota</taxon>
        <taxon>Metazoa</taxon>
        <taxon>Ecdysozoa</taxon>
        <taxon>Arthropoda</taxon>
        <taxon>Hexapoda</taxon>
        <taxon>Insecta</taxon>
        <taxon>Pterygota</taxon>
        <taxon>Neoptera</taxon>
        <taxon>Paraneoptera</taxon>
        <taxon>Hemiptera</taxon>
        <taxon>Sternorrhyncha</taxon>
        <taxon>Psylloidea</taxon>
        <taxon>Psyllidae</taxon>
        <taxon>Psyllinae</taxon>
        <taxon>Cacopsylla</taxon>
    </lineage>
</organism>
<reference evidence="2" key="1">
    <citation type="submission" date="2021-05" db="EMBL/GenBank/DDBJ databases">
        <authorList>
            <person name="Alioto T."/>
            <person name="Alioto T."/>
            <person name="Gomez Garrido J."/>
        </authorList>
    </citation>
    <scope>NUCLEOTIDE SEQUENCE</scope>
</reference>
<sequence length="123" mass="14608">MWLTCVLTFFLITLYKLFVSCDTVPSMFLSLYSIMSLIHYAYNSALRFCILSSSRIAWTVVILDLMRKFVLLHLILKTKNIYHQCKILHFLIFFFFGKNSKTCFFLFGFLVFRTKFSSQCTFL</sequence>
<dbReference type="EMBL" id="HBUF01409292">
    <property type="protein sequence ID" value="CAG6738713.1"/>
    <property type="molecule type" value="Transcribed_RNA"/>
</dbReference>
<feature type="transmembrane region" description="Helical" evidence="1">
    <location>
        <begin position="87"/>
        <end position="112"/>
    </location>
</feature>
<keyword evidence="1" id="KW-1133">Transmembrane helix</keyword>